<dbReference type="AlphaFoldDB" id="A0A5B7EMQ0"/>
<protein>
    <submittedName>
        <fullName evidence="2">Uncharacterized protein</fullName>
    </submittedName>
</protein>
<organism evidence="2 3">
    <name type="scientific">Portunus trituberculatus</name>
    <name type="common">Swimming crab</name>
    <name type="synonym">Neptunus trituberculatus</name>
    <dbReference type="NCBI Taxonomy" id="210409"/>
    <lineage>
        <taxon>Eukaryota</taxon>
        <taxon>Metazoa</taxon>
        <taxon>Ecdysozoa</taxon>
        <taxon>Arthropoda</taxon>
        <taxon>Crustacea</taxon>
        <taxon>Multicrustacea</taxon>
        <taxon>Malacostraca</taxon>
        <taxon>Eumalacostraca</taxon>
        <taxon>Eucarida</taxon>
        <taxon>Decapoda</taxon>
        <taxon>Pleocyemata</taxon>
        <taxon>Brachyura</taxon>
        <taxon>Eubrachyura</taxon>
        <taxon>Portunoidea</taxon>
        <taxon>Portunidae</taxon>
        <taxon>Portuninae</taxon>
        <taxon>Portunus</taxon>
    </lineage>
</organism>
<feature type="compositionally biased region" description="Low complexity" evidence="1">
    <location>
        <begin position="49"/>
        <end position="58"/>
    </location>
</feature>
<dbReference type="EMBL" id="VSRR010003088">
    <property type="protein sequence ID" value="MPC34598.1"/>
    <property type="molecule type" value="Genomic_DNA"/>
</dbReference>
<feature type="region of interest" description="Disordered" evidence="1">
    <location>
        <begin position="38"/>
        <end position="58"/>
    </location>
</feature>
<proteinExistence type="predicted"/>
<keyword evidence="3" id="KW-1185">Reference proteome</keyword>
<comment type="caution">
    <text evidence="2">The sequence shown here is derived from an EMBL/GenBank/DDBJ whole genome shotgun (WGS) entry which is preliminary data.</text>
</comment>
<name>A0A5B7EMQ0_PORTR</name>
<evidence type="ECO:0000313" key="2">
    <source>
        <dbReference type="EMBL" id="MPC34598.1"/>
    </source>
</evidence>
<gene>
    <name evidence="2" type="ORF">E2C01_027993</name>
</gene>
<evidence type="ECO:0000256" key="1">
    <source>
        <dbReference type="SAM" id="MobiDB-lite"/>
    </source>
</evidence>
<dbReference type="Proteomes" id="UP000324222">
    <property type="component" value="Unassembled WGS sequence"/>
</dbReference>
<evidence type="ECO:0000313" key="3">
    <source>
        <dbReference type="Proteomes" id="UP000324222"/>
    </source>
</evidence>
<accession>A0A5B7EMQ0</accession>
<sequence>MGGRDPSRNDARLKVLPRPSARSILLPAGLLPLLRCRSEGRGSPPLSPPTETLPTSPAAAPLRLWGKGLRAHESTKDLRSWPDQYFTPSVGHVGACCVLAHFSKAWRGARSTMLAWPRPGWCSKATSTT</sequence>
<reference evidence="2 3" key="1">
    <citation type="submission" date="2019-05" db="EMBL/GenBank/DDBJ databases">
        <title>Another draft genome of Portunus trituberculatus and its Hox gene families provides insights of decapod evolution.</title>
        <authorList>
            <person name="Jeong J.-H."/>
            <person name="Song I."/>
            <person name="Kim S."/>
            <person name="Choi T."/>
            <person name="Kim D."/>
            <person name="Ryu S."/>
            <person name="Kim W."/>
        </authorList>
    </citation>
    <scope>NUCLEOTIDE SEQUENCE [LARGE SCALE GENOMIC DNA]</scope>
    <source>
        <tissue evidence="2">Muscle</tissue>
    </source>
</reference>